<dbReference type="KEGG" id="pcw:110211828"/>
<dbReference type="Pfam" id="PF00036">
    <property type="entry name" value="EF-hand_1"/>
    <property type="match status" value="1"/>
</dbReference>
<dbReference type="GO" id="GO:0005737">
    <property type="term" value="C:cytoplasm"/>
    <property type="evidence" value="ECO:0007669"/>
    <property type="project" value="TreeGrafter"/>
</dbReference>
<dbReference type="GO" id="GO:0043542">
    <property type="term" value="P:endothelial cell migration"/>
    <property type="evidence" value="ECO:0007669"/>
    <property type="project" value="TreeGrafter"/>
</dbReference>
<dbReference type="GO" id="GO:0042056">
    <property type="term" value="F:chemoattractant activity"/>
    <property type="evidence" value="ECO:0007669"/>
    <property type="project" value="TreeGrafter"/>
</dbReference>
<dbReference type="SUPFAM" id="SSF47473">
    <property type="entry name" value="EF-hand"/>
    <property type="match status" value="1"/>
</dbReference>
<accession>A0A6P5KQI3</accession>
<dbReference type="Proteomes" id="UP000515140">
    <property type="component" value="Unplaced"/>
</dbReference>
<dbReference type="RefSeq" id="XP_020847072.1">
    <property type="nucleotide sequence ID" value="XM_020991413.1"/>
</dbReference>
<dbReference type="InterPro" id="IPR013787">
    <property type="entry name" value="S100_Ca-bd_sub"/>
</dbReference>
<dbReference type="PANTHER" id="PTHR11639:SF29">
    <property type="entry name" value="PROTEIN S100-A15A"/>
    <property type="match status" value="1"/>
</dbReference>
<keyword evidence="2" id="KW-0106">Calcium</keyword>
<dbReference type="Pfam" id="PF01023">
    <property type="entry name" value="S_100"/>
    <property type="match status" value="1"/>
</dbReference>
<evidence type="ECO:0000256" key="2">
    <source>
        <dbReference type="ARBA" id="ARBA00022837"/>
    </source>
</evidence>
<keyword evidence="4" id="KW-1185">Reference proteome</keyword>
<dbReference type="PROSITE" id="PS00018">
    <property type="entry name" value="EF_HAND_1"/>
    <property type="match status" value="1"/>
</dbReference>
<evidence type="ECO:0000259" key="3">
    <source>
        <dbReference type="PROSITE" id="PS50222"/>
    </source>
</evidence>
<dbReference type="Gene3D" id="1.10.238.10">
    <property type="entry name" value="EF-hand"/>
    <property type="match status" value="1"/>
</dbReference>
<feature type="domain" description="EF-hand" evidence="3">
    <location>
        <begin position="53"/>
        <end position="88"/>
    </location>
</feature>
<keyword evidence="1" id="KW-0479">Metal-binding</keyword>
<evidence type="ECO:0000313" key="4">
    <source>
        <dbReference type="Proteomes" id="UP000515140"/>
    </source>
</evidence>
<dbReference type="GeneID" id="110211828"/>
<dbReference type="GO" id="GO:0046914">
    <property type="term" value="F:transition metal ion binding"/>
    <property type="evidence" value="ECO:0007669"/>
    <property type="project" value="InterPro"/>
</dbReference>
<dbReference type="InterPro" id="IPR002048">
    <property type="entry name" value="EF_hand_dom"/>
</dbReference>
<evidence type="ECO:0000313" key="6">
    <source>
        <dbReference type="RefSeq" id="XP_020847072.1"/>
    </source>
</evidence>
<dbReference type="SMART" id="SM00054">
    <property type="entry name" value="EFh"/>
    <property type="match status" value="1"/>
</dbReference>
<dbReference type="InterPro" id="IPR034325">
    <property type="entry name" value="S-100_dom"/>
</dbReference>
<proteinExistence type="predicted"/>
<dbReference type="GO" id="GO:0005509">
    <property type="term" value="F:calcium ion binding"/>
    <property type="evidence" value="ECO:0007669"/>
    <property type="project" value="InterPro"/>
</dbReference>
<dbReference type="SMART" id="SM01394">
    <property type="entry name" value="S_100"/>
    <property type="match status" value="1"/>
</dbReference>
<gene>
    <name evidence="5 6" type="primary">LOC110211828</name>
</gene>
<dbReference type="InterPro" id="IPR011992">
    <property type="entry name" value="EF-hand-dom_pair"/>
</dbReference>
<dbReference type="PANTHER" id="PTHR11639">
    <property type="entry name" value="S100 CALCIUM-BINDING PROTEIN"/>
    <property type="match status" value="1"/>
</dbReference>
<evidence type="ECO:0000313" key="5">
    <source>
        <dbReference type="RefSeq" id="XP_020847071.1"/>
    </source>
</evidence>
<protein>
    <submittedName>
        <fullName evidence="5 6">Protein S100-A15A-like</fullName>
    </submittedName>
</protein>
<dbReference type="InterPro" id="IPR018247">
    <property type="entry name" value="EF_Hand_1_Ca_BS"/>
</dbReference>
<dbReference type="PROSITE" id="PS50222">
    <property type="entry name" value="EF_HAND_2"/>
    <property type="match status" value="1"/>
</dbReference>
<reference evidence="5 6" key="1">
    <citation type="submission" date="2025-04" db="UniProtKB">
        <authorList>
            <consortium name="RefSeq"/>
        </authorList>
    </citation>
    <scope>IDENTIFICATION</scope>
    <source>
        <tissue evidence="5 6">Spleen</tissue>
    </source>
</reference>
<organism evidence="4 6">
    <name type="scientific">Phascolarctos cinereus</name>
    <name type="common">Koala</name>
    <dbReference type="NCBI Taxonomy" id="38626"/>
    <lineage>
        <taxon>Eukaryota</taxon>
        <taxon>Metazoa</taxon>
        <taxon>Chordata</taxon>
        <taxon>Craniata</taxon>
        <taxon>Vertebrata</taxon>
        <taxon>Euteleostomi</taxon>
        <taxon>Mammalia</taxon>
        <taxon>Metatheria</taxon>
        <taxon>Diprotodontia</taxon>
        <taxon>Phascolarctidae</taxon>
        <taxon>Phascolarctos</taxon>
    </lineage>
</organism>
<dbReference type="CDD" id="cd00213">
    <property type="entry name" value="S-100"/>
    <property type="match status" value="1"/>
</dbReference>
<name>A0A6P5KQI3_PHACI</name>
<dbReference type="AlphaFoldDB" id="A0A6P5KQI3"/>
<dbReference type="GO" id="GO:0070062">
    <property type="term" value="C:extracellular exosome"/>
    <property type="evidence" value="ECO:0007669"/>
    <property type="project" value="TreeGrafter"/>
</dbReference>
<sequence>MPDTPIEDSIFHIIHCYHLYAAREGDVDTLSLDELDALLTENMPRFMEGLGRSQPEYLKQLFQVADKDKDNQICFDEFIYIVGKVMKDYHLQYHRQLCAHYCRANGPY</sequence>
<dbReference type="GO" id="GO:0048306">
    <property type="term" value="F:calcium-dependent protein binding"/>
    <property type="evidence" value="ECO:0007669"/>
    <property type="project" value="TreeGrafter"/>
</dbReference>
<dbReference type="RefSeq" id="XP_020847071.1">
    <property type="nucleotide sequence ID" value="XM_020991412.1"/>
</dbReference>
<evidence type="ECO:0000256" key="1">
    <source>
        <dbReference type="ARBA" id="ARBA00022723"/>
    </source>
</evidence>